<reference evidence="2 3" key="1">
    <citation type="submission" date="2018-10" db="EMBL/GenBank/DDBJ databases">
        <authorList>
            <person name="Ekblom R."/>
            <person name="Jareborg N."/>
        </authorList>
    </citation>
    <scope>NUCLEOTIDE SEQUENCE [LARGE SCALE GENOMIC DNA]</scope>
    <source>
        <tissue evidence="2">Muscle</tissue>
    </source>
</reference>
<evidence type="ECO:0000313" key="2">
    <source>
        <dbReference type="EMBL" id="VCW94891.1"/>
    </source>
</evidence>
<feature type="compositionally biased region" description="Basic and acidic residues" evidence="1">
    <location>
        <begin position="22"/>
        <end position="35"/>
    </location>
</feature>
<protein>
    <submittedName>
        <fullName evidence="2">Uncharacterized protein</fullName>
    </submittedName>
</protein>
<evidence type="ECO:0000313" key="3">
    <source>
        <dbReference type="Proteomes" id="UP000269945"/>
    </source>
</evidence>
<gene>
    <name evidence="2" type="ORF">BN2614_LOCUS6</name>
</gene>
<dbReference type="EMBL" id="CYRY02017958">
    <property type="protein sequence ID" value="VCW94891.1"/>
    <property type="molecule type" value="Genomic_DNA"/>
</dbReference>
<feature type="compositionally biased region" description="Polar residues" evidence="1">
    <location>
        <begin position="1"/>
        <end position="13"/>
    </location>
</feature>
<organism evidence="2 3">
    <name type="scientific">Gulo gulo</name>
    <name type="common">Wolverine</name>
    <name type="synonym">Gluton</name>
    <dbReference type="NCBI Taxonomy" id="48420"/>
    <lineage>
        <taxon>Eukaryota</taxon>
        <taxon>Metazoa</taxon>
        <taxon>Chordata</taxon>
        <taxon>Craniata</taxon>
        <taxon>Vertebrata</taxon>
        <taxon>Euteleostomi</taxon>
        <taxon>Mammalia</taxon>
        <taxon>Eutheria</taxon>
        <taxon>Laurasiatheria</taxon>
        <taxon>Carnivora</taxon>
        <taxon>Caniformia</taxon>
        <taxon>Musteloidea</taxon>
        <taxon>Mustelidae</taxon>
        <taxon>Guloninae</taxon>
        <taxon>Gulo</taxon>
    </lineage>
</organism>
<comment type="caution">
    <text evidence="2">The sequence shown here is derived from an EMBL/GenBank/DDBJ whole genome shotgun (WGS) entry which is preliminary data.</text>
</comment>
<evidence type="ECO:0000256" key="1">
    <source>
        <dbReference type="SAM" id="MobiDB-lite"/>
    </source>
</evidence>
<dbReference type="Proteomes" id="UP000269945">
    <property type="component" value="Unassembled WGS sequence"/>
</dbReference>
<proteinExistence type="predicted"/>
<feature type="region of interest" description="Disordered" evidence="1">
    <location>
        <begin position="1"/>
        <end position="35"/>
    </location>
</feature>
<dbReference type="AlphaFoldDB" id="A0A9X9Q1M5"/>
<name>A0A9X9Q1M5_GULGU</name>
<keyword evidence="3" id="KW-1185">Reference proteome</keyword>
<accession>A0A9X9Q1M5</accession>
<sequence length="35" mass="4110">MIPIMQRNTNPNRGLQDMACMPRERPQEHAKGMQE</sequence>